<dbReference type="EMBL" id="MU839028">
    <property type="protein sequence ID" value="KAK1763345.1"/>
    <property type="molecule type" value="Genomic_DNA"/>
</dbReference>
<comment type="pathway">
    <text evidence="3">Hormone biosynthesis.</text>
</comment>
<comment type="caution">
    <text evidence="17">The sequence shown here is derived from an EMBL/GenBank/DDBJ whole genome shotgun (WGS) entry which is preliminary data.</text>
</comment>
<evidence type="ECO:0000256" key="9">
    <source>
        <dbReference type="ARBA" id="ARBA00023002"/>
    </source>
</evidence>
<gene>
    <name evidence="17" type="ORF">QBC33DRAFT_549966</name>
</gene>
<dbReference type="InterPro" id="IPR036396">
    <property type="entry name" value="Cyt_P450_sf"/>
</dbReference>
<dbReference type="Gene3D" id="1.10.630.10">
    <property type="entry name" value="Cytochrome P450"/>
    <property type="match status" value="1"/>
</dbReference>
<comment type="similarity">
    <text evidence="4">Belongs to the cytochrome P450 family.</text>
</comment>
<keyword evidence="10 16" id="KW-0408">Iron</keyword>
<dbReference type="FunFam" id="1.10.630.10:FF:000076">
    <property type="entry name" value="Cytochrome P450 monooxygenase"/>
    <property type="match status" value="1"/>
</dbReference>
<evidence type="ECO:0000256" key="3">
    <source>
        <dbReference type="ARBA" id="ARBA00004972"/>
    </source>
</evidence>
<dbReference type="PRINTS" id="PR00385">
    <property type="entry name" value="P450"/>
</dbReference>
<dbReference type="GO" id="GO:0020037">
    <property type="term" value="F:heme binding"/>
    <property type="evidence" value="ECO:0007669"/>
    <property type="project" value="InterPro"/>
</dbReference>
<dbReference type="PANTHER" id="PTHR24305">
    <property type="entry name" value="CYTOCHROME P450"/>
    <property type="match status" value="1"/>
</dbReference>
<keyword evidence="18" id="KW-1185">Reference proteome</keyword>
<evidence type="ECO:0000256" key="8">
    <source>
        <dbReference type="ARBA" id="ARBA00022989"/>
    </source>
</evidence>
<keyword evidence="5 16" id="KW-0349">Heme</keyword>
<evidence type="ECO:0000256" key="4">
    <source>
        <dbReference type="ARBA" id="ARBA00010617"/>
    </source>
</evidence>
<dbReference type="GO" id="GO:0005506">
    <property type="term" value="F:iron ion binding"/>
    <property type="evidence" value="ECO:0007669"/>
    <property type="project" value="InterPro"/>
</dbReference>
<dbReference type="GO" id="GO:0016020">
    <property type="term" value="C:membrane"/>
    <property type="evidence" value="ECO:0007669"/>
    <property type="project" value="UniProtKB-SubCell"/>
</dbReference>
<keyword evidence="9" id="KW-0560">Oxidoreductase</keyword>
<protein>
    <recommendedName>
        <fullName evidence="14">Cytochrome P450 monooxygenase ABA1</fullName>
    </recommendedName>
    <alternativeName>
        <fullName evidence="15">Abscisic acid biosynthesis protein 1</fullName>
    </alternativeName>
    <alternativeName>
        <fullName evidence="13">Cytochrome P450 monooxygenase aba1</fullName>
    </alternativeName>
</protein>
<name>A0AAJ0BSA1_9PEZI</name>
<dbReference type="PRINTS" id="PR00465">
    <property type="entry name" value="EP450IV"/>
</dbReference>
<comment type="subcellular location">
    <subcellularLocation>
        <location evidence="2">Membrane</location>
        <topology evidence="2">Single-pass membrane protein</topology>
    </subcellularLocation>
</comment>
<dbReference type="CDD" id="cd11060">
    <property type="entry name" value="CYP57A1-like"/>
    <property type="match status" value="1"/>
</dbReference>
<proteinExistence type="inferred from homology"/>
<evidence type="ECO:0000256" key="5">
    <source>
        <dbReference type="ARBA" id="ARBA00022617"/>
    </source>
</evidence>
<comment type="cofactor">
    <cofactor evidence="1 16">
        <name>heme</name>
        <dbReference type="ChEBI" id="CHEBI:30413"/>
    </cofactor>
</comment>
<dbReference type="InterPro" id="IPR002403">
    <property type="entry name" value="Cyt_P450_E_grp-IV"/>
</dbReference>
<evidence type="ECO:0000256" key="6">
    <source>
        <dbReference type="ARBA" id="ARBA00022692"/>
    </source>
</evidence>
<dbReference type="Pfam" id="PF00067">
    <property type="entry name" value="p450"/>
    <property type="match status" value="1"/>
</dbReference>
<dbReference type="InterPro" id="IPR050121">
    <property type="entry name" value="Cytochrome_P450_monoxygenase"/>
</dbReference>
<evidence type="ECO:0000313" key="17">
    <source>
        <dbReference type="EMBL" id="KAK1763345.1"/>
    </source>
</evidence>
<dbReference type="SUPFAM" id="SSF48264">
    <property type="entry name" value="Cytochrome P450"/>
    <property type="match status" value="1"/>
</dbReference>
<keyword evidence="8" id="KW-0472">Membrane</keyword>
<keyword evidence="11" id="KW-0843">Virulence</keyword>
<evidence type="ECO:0000256" key="14">
    <source>
        <dbReference type="ARBA" id="ARBA00068222"/>
    </source>
</evidence>
<evidence type="ECO:0000256" key="10">
    <source>
        <dbReference type="ARBA" id="ARBA00023004"/>
    </source>
</evidence>
<evidence type="ECO:0000256" key="2">
    <source>
        <dbReference type="ARBA" id="ARBA00004167"/>
    </source>
</evidence>
<evidence type="ECO:0000256" key="1">
    <source>
        <dbReference type="ARBA" id="ARBA00001971"/>
    </source>
</evidence>
<evidence type="ECO:0000256" key="7">
    <source>
        <dbReference type="ARBA" id="ARBA00022723"/>
    </source>
</evidence>
<dbReference type="Proteomes" id="UP001244011">
    <property type="component" value="Unassembled WGS sequence"/>
</dbReference>
<feature type="binding site" description="axial binding residue" evidence="16">
    <location>
        <position position="450"/>
    </location>
    <ligand>
        <name>heme</name>
        <dbReference type="ChEBI" id="CHEBI:30413"/>
    </ligand>
    <ligandPart>
        <name>Fe</name>
        <dbReference type="ChEBI" id="CHEBI:18248"/>
    </ligandPart>
</feature>
<accession>A0AAJ0BSA1</accession>
<evidence type="ECO:0000256" key="13">
    <source>
        <dbReference type="ARBA" id="ARBA00067672"/>
    </source>
</evidence>
<evidence type="ECO:0000313" key="18">
    <source>
        <dbReference type="Proteomes" id="UP001244011"/>
    </source>
</evidence>
<evidence type="ECO:0000256" key="11">
    <source>
        <dbReference type="ARBA" id="ARBA00023026"/>
    </source>
</evidence>
<reference evidence="17" key="1">
    <citation type="submission" date="2023-06" db="EMBL/GenBank/DDBJ databases">
        <title>Genome-scale phylogeny and comparative genomics of the fungal order Sordariales.</title>
        <authorList>
            <consortium name="Lawrence Berkeley National Laboratory"/>
            <person name="Hensen N."/>
            <person name="Bonometti L."/>
            <person name="Westerberg I."/>
            <person name="Brannstrom I.O."/>
            <person name="Guillou S."/>
            <person name="Cros-Aarteil S."/>
            <person name="Calhoun S."/>
            <person name="Haridas S."/>
            <person name="Kuo A."/>
            <person name="Mondo S."/>
            <person name="Pangilinan J."/>
            <person name="Riley R."/>
            <person name="Labutti K."/>
            <person name="Andreopoulos B."/>
            <person name="Lipzen A."/>
            <person name="Chen C."/>
            <person name="Yanf M."/>
            <person name="Daum C."/>
            <person name="Ng V."/>
            <person name="Clum A."/>
            <person name="Steindorff A."/>
            <person name="Ohm R."/>
            <person name="Martin F."/>
            <person name="Silar P."/>
            <person name="Natvig D."/>
            <person name="Lalanne C."/>
            <person name="Gautier V."/>
            <person name="Ament-Velasquez S.L."/>
            <person name="Kruys A."/>
            <person name="Hutchinson M.I."/>
            <person name="Powell A.J."/>
            <person name="Barry K."/>
            <person name="Miller A.N."/>
            <person name="Grigoriev I.V."/>
            <person name="Debuchy R."/>
            <person name="Gladieux P."/>
            <person name="Thoren M.H."/>
            <person name="Johannesson H."/>
        </authorList>
    </citation>
    <scope>NUCLEOTIDE SEQUENCE</scope>
    <source>
        <strain evidence="17">8032-3</strain>
    </source>
</reference>
<dbReference type="GeneID" id="85312212"/>
<sequence>MPTGNIMELGTPQMLGACLAALILWYTVSSALAWRRLRAFNGPALASFSYLYIARTSLSGRMWEVYRDASAKYGPVVRIGPNELITDDPEILRRTSGARSRYTRSSWYALNRLDPYEDSMFSLMSTSAHDKLKAKTAAAYGGKENLALEMDVDSVLTAMVDKIRAKYISKPGVLVPLDLAKMAQYFTLDSITKIAFGEEFGFLANEKDMHGYLGIIEQVAPVMHLSAEVPALARLMSSPLVLGLAGPKTTDKNGMGKLMGLARNIVGERFRPDAPDQRDMIGAFIRHGLNQRQCETEAIFQVVAGSDTTATAIRATMLYIMTTPRVRDKLVREIDEAVGAGRVSKPIKSVEGERLPYLQAVIYEGMRIHPPFVGLTLKEVPPGGDMIDGKFVPGGTRIAPSTWSMAHKKSIFGQDAELFRPERWTEAGEDQAAEMRRTVELIFGYGRWACAGKPIAFLELNKIFFELWRQFDFQLVYPTRPWQSVNHNLFLQKEMWVSVAERA</sequence>
<dbReference type="GO" id="GO:0016705">
    <property type="term" value="F:oxidoreductase activity, acting on paired donors, with incorporation or reduction of molecular oxygen"/>
    <property type="evidence" value="ECO:0007669"/>
    <property type="project" value="InterPro"/>
</dbReference>
<organism evidence="17 18">
    <name type="scientific">Phialemonium atrogriseum</name>
    <dbReference type="NCBI Taxonomy" id="1093897"/>
    <lineage>
        <taxon>Eukaryota</taxon>
        <taxon>Fungi</taxon>
        <taxon>Dikarya</taxon>
        <taxon>Ascomycota</taxon>
        <taxon>Pezizomycotina</taxon>
        <taxon>Sordariomycetes</taxon>
        <taxon>Sordariomycetidae</taxon>
        <taxon>Cephalothecales</taxon>
        <taxon>Cephalothecaceae</taxon>
        <taxon>Phialemonium</taxon>
    </lineage>
</organism>
<keyword evidence="8" id="KW-1133">Transmembrane helix</keyword>
<dbReference type="AlphaFoldDB" id="A0AAJ0BSA1"/>
<keyword evidence="7 16" id="KW-0479">Metal-binding</keyword>
<evidence type="ECO:0000256" key="16">
    <source>
        <dbReference type="PIRSR" id="PIRSR602403-1"/>
    </source>
</evidence>
<dbReference type="InterPro" id="IPR001128">
    <property type="entry name" value="Cyt_P450"/>
</dbReference>
<keyword evidence="12" id="KW-0503">Monooxygenase</keyword>
<dbReference type="GO" id="GO:0004497">
    <property type="term" value="F:monooxygenase activity"/>
    <property type="evidence" value="ECO:0007669"/>
    <property type="project" value="UniProtKB-KW"/>
</dbReference>
<evidence type="ECO:0000256" key="15">
    <source>
        <dbReference type="ARBA" id="ARBA00079990"/>
    </source>
</evidence>
<keyword evidence="6" id="KW-0812">Transmembrane</keyword>
<evidence type="ECO:0000256" key="12">
    <source>
        <dbReference type="ARBA" id="ARBA00023033"/>
    </source>
</evidence>
<dbReference type="PANTHER" id="PTHR24305:SF77">
    <property type="entry name" value="CYTOCHROME P450 MONOOXYGENASE"/>
    <property type="match status" value="1"/>
</dbReference>
<dbReference type="RefSeq" id="XP_060279558.1">
    <property type="nucleotide sequence ID" value="XM_060429025.1"/>
</dbReference>